<sequence>MSALSPGPTVHSPPLGVRVRQLRKERSWTLEQASKNTGLAKSTLSKIENAQISPTYDALIKIATGMGLGLSELFAPTPAPPSAATGRRSITRGGRGVRHATPYYDHVLLCNELTQKDMVPFRSVITARDPGEFDDWSRHVGEEFVFVLQGSVTLYTEFYEPAELAAGDCWYIDSRMGHKVVSTSPENAEVLWVSTTHPKLLPAQF</sequence>
<dbReference type="InterPro" id="IPR014710">
    <property type="entry name" value="RmlC-like_jellyroll"/>
</dbReference>
<dbReference type="PANTHER" id="PTHR46797:SF20">
    <property type="entry name" value="BLR4304 PROTEIN"/>
    <property type="match status" value="1"/>
</dbReference>
<dbReference type="EMBL" id="WNDQ01000002">
    <property type="protein sequence ID" value="KAF1023895.1"/>
    <property type="molecule type" value="Genomic_DNA"/>
</dbReference>
<accession>A0A7V8FS73</accession>
<dbReference type="PROSITE" id="PS50943">
    <property type="entry name" value="HTH_CROC1"/>
    <property type="match status" value="1"/>
</dbReference>
<dbReference type="InterPro" id="IPR011051">
    <property type="entry name" value="RmlC_Cupin_sf"/>
</dbReference>
<dbReference type="CDD" id="cd00093">
    <property type="entry name" value="HTH_XRE"/>
    <property type="match status" value="1"/>
</dbReference>
<proteinExistence type="predicted"/>
<dbReference type="CDD" id="cd02209">
    <property type="entry name" value="cupin_XRE_C"/>
    <property type="match status" value="1"/>
</dbReference>
<keyword evidence="1" id="KW-0238">DNA-binding</keyword>
<dbReference type="Proteomes" id="UP000461670">
    <property type="component" value="Unassembled WGS sequence"/>
</dbReference>
<evidence type="ECO:0000256" key="1">
    <source>
        <dbReference type="ARBA" id="ARBA00023125"/>
    </source>
</evidence>
<dbReference type="SMART" id="SM00530">
    <property type="entry name" value="HTH_XRE"/>
    <property type="match status" value="1"/>
</dbReference>
<feature type="domain" description="HTH cro/C1-type" evidence="2">
    <location>
        <begin position="19"/>
        <end position="73"/>
    </location>
</feature>
<organism evidence="3 4">
    <name type="scientific">Paracidovorax wautersii</name>
    <dbReference type="NCBI Taxonomy" id="1177982"/>
    <lineage>
        <taxon>Bacteria</taxon>
        <taxon>Pseudomonadati</taxon>
        <taxon>Pseudomonadota</taxon>
        <taxon>Betaproteobacteria</taxon>
        <taxon>Burkholderiales</taxon>
        <taxon>Comamonadaceae</taxon>
        <taxon>Paracidovorax</taxon>
    </lineage>
</organism>
<dbReference type="AlphaFoldDB" id="A0A7V8FS73"/>
<dbReference type="GO" id="GO:0005829">
    <property type="term" value="C:cytosol"/>
    <property type="evidence" value="ECO:0007669"/>
    <property type="project" value="TreeGrafter"/>
</dbReference>
<dbReference type="Pfam" id="PF01381">
    <property type="entry name" value="HTH_3"/>
    <property type="match status" value="1"/>
</dbReference>
<dbReference type="GO" id="GO:0003700">
    <property type="term" value="F:DNA-binding transcription factor activity"/>
    <property type="evidence" value="ECO:0007669"/>
    <property type="project" value="TreeGrafter"/>
</dbReference>
<dbReference type="Gene3D" id="1.10.260.40">
    <property type="entry name" value="lambda repressor-like DNA-binding domains"/>
    <property type="match status" value="1"/>
</dbReference>
<evidence type="ECO:0000313" key="3">
    <source>
        <dbReference type="EMBL" id="KAF1023895.1"/>
    </source>
</evidence>
<dbReference type="InterPro" id="IPR010982">
    <property type="entry name" value="Lambda_DNA-bd_dom_sf"/>
</dbReference>
<dbReference type="InterPro" id="IPR001387">
    <property type="entry name" value="Cro/C1-type_HTH"/>
</dbReference>
<dbReference type="PANTHER" id="PTHR46797">
    <property type="entry name" value="HTH-TYPE TRANSCRIPTIONAL REGULATOR"/>
    <property type="match status" value="1"/>
</dbReference>
<dbReference type="InterPro" id="IPR050807">
    <property type="entry name" value="TransReg_Diox_bact_type"/>
</dbReference>
<dbReference type="SUPFAM" id="SSF51182">
    <property type="entry name" value="RmlC-like cupins"/>
    <property type="match status" value="1"/>
</dbReference>
<dbReference type="SUPFAM" id="SSF47413">
    <property type="entry name" value="lambda repressor-like DNA-binding domains"/>
    <property type="match status" value="1"/>
</dbReference>
<name>A0A7V8FS73_9BURK</name>
<protein>
    <submittedName>
        <fullName evidence="3">HTH-type transcriptional regulator SutR</fullName>
    </submittedName>
</protein>
<dbReference type="GO" id="GO:0003677">
    <property type="term" value="F:DNA binding"/>
    <property type="evidence" value="ECO:0007669"/>
    <property type="project" value="UniProtKB-KW"/>
</dbReference>
<comment type="caution">
    <text evidence="3">The sequence shown here is derived from an EMBL/GenBank/DDBJ whole genome shotgun (WGS) entry which is preliminary data.</text>
</comment>
<dbReference type="Pfam" id="PF07883">
    <property type="entry name" value="Cupin_2"/>
    <property type="match status" value="1"/>
</dbReference>
<gene>
    <name evidence="3" type="primary">sutR</name>
    <name evidence="3" type="ORF">GAK30_00262</name>
</gene>
<evidence type="ECO:0000313" key="4">
    <source>
        <dbReference type="Proteomes" id="UP000461670"/>
    </source>
</evidence>
<reference evidence="4" key="1">
    <citation type="journal article" date="2020" name="MBio">
        <title>Horizontal gene transfer to a defensive symbiont with a reduced genome amongst a multipartite beetle microbiome.</title>
        <authorList>
            <person name="Waterworth S.C."/>
            <person name="Florez L.V."/>
            <person name="Rees E.R."/>
            <person name="Hertweck C."/>
            <person name="Kaltenpoth M."/>
            <person name="Kwan J.C."/>
        </authorList>
    </citation>
    <scope>NUCLEOTIDE SEQUENCE [LARGE SCALE GENOMIC DNA]</scope>
</reference>
<dbReference type="Gene3D" id="2.60.120.10">
    <property type="entry name" value="Jelly Rolls"/>
    <property type="match status" value="1"/>
</dbReference>
<dbReference type="InterPro" id="IPR013096">
    <property type="entry name" value="Cupin_2"/>
</dbReference>
<evidence type="ECO:0000259" key="2">
    <source>
        <dbReference type="PROSITE" id="PS50943"/>
    </source>
</evidence>